<dbReference type="Proteomes" id="UP000308886">
    <property type="component" value="Unassembled WGS sequence"/>
</dbReference>
<accession>A0AC61QPB3</accession>
<name>A0AC61QPB3_9BACT</name>
<proteinExistence type="predicted"/>
<comment type="caution">
    <text evidence="1">The sequence shown here is derived from an EMBL/GenBank/DDBJ whole genome shotgun (WGS) entry which is preliminary data.</text>
</comment>
<dbReference type="EMBL" id="SRZC01000016">
    <property type="protein sequence ID" value="TGX81459.1"/>
    <property type="molecule type" value="Genomic_DNA"/>
</dbReference>
<reference evidence="1" key="1">
    <citation type="submission" date="2019-04" db="EMBL/GenBank/DDBJ databases">
        <title>Microbes associate with the intestines of laboratory mice.</title>
        <authorList>
            <person name="Navarre W."/>
            <person name="Wong E."/>
            <person name="Huang K."/>
            <person name="Tropini C."/>
            <person name="Ng K."/>
            <person name="Yu B."/>
        </authorList>
    </citation>
    <scope>NUCLEOTIDE SEQUENCE</scope>
    <source>
        <strain evidence="1">NM73_A23</strain>
    </source>
</reference>
<gene>
    <name evidence="1" type="ORF">E5358_09995</name>
</gene>
<keyword evidence="2" id="KW-1185">Reference proteome</keyword>
<protein>
    <submittedName>
        <fullName evidence="1">Uncharacterized protein</fullName>
    </submittedName>
</protein>
<organism evidence="1 2">
    <name type="scientific">Palleniella muris</name>
    <dbReference type="NCBI Taxonomy" id="3038145"/>
    <lineage>
        <taxon>Bacteria</taxon>
        <taxon>Pseudomonadati</taxon>
        <taxon>Bacteroidota</taxon>
        <taxon>Bacteroidia</taxon>
        <taxon>Bacteroidales</taxon>
        <taxon>Prevotellaceae</taxon>
        <taxon>Palleniella</taxon>
    </lineage>
</organism>
<sequence>MKTTLTTLLLALLALTASAQEKIILLNEGNWQSDNARLTYFEDGRIVSNKWFRDVNGYKIGDTPNDIIQINDNLIAIAVNWSNIVQFITPSGKAVAATEDVPNIRKLATDGRYVYVTSYAHECGAMTFTKGFVAKIDTETFKVVAATEVGYEPEGIACYDGHLFVANSGGYAFQEGHDYERTVSILDAATMRVVKTVDTGVINLYGKMSQSGKFLMISSPGDYYENPARSIVFDCRKALDGEAQCFQVLDFPATYSTATREGAFLCIGSSYSYLTGNYEFSHHTVNPSEVMASGGTSGVGEAFPGTVARDIEAFAQPYAFYMNPYTGYLYATDAAGYVSGGKMHQWDSNGRHLGEYGVYINPGHFLALPPDGKFTGIMEVAAPVSDGAFYDLTGRRVTDPLPGGIYIRDGRKIIKK</sequence>
<evidence type="ECO:0000313" key="1">
    <source>
        <dbReference type="EMBL" id="TGX81459.1"/>
    </source>
</evidence>
<evidence type="ECO:0000313" key="2">
    <source>
        <dbReference type="Proteomes" id="UP000308886"/>
    </source>
</evidence>